<dbReference type="OrthoDB" id="5969272at2759"/>
<reference evidence="2" key="1">
    <citation type="submission" date="2020-03" db="EMBL/GenBank/DDBJ databases">
        <authorList>
            <person name="Chebbi M.A."/>
            <person name="Drezen J.M."/>
        </authorList>
    </citation>
    <scope>NUCLEOTIDE SEQUENCE</scope>
    <source>
        <tissue evidence="2">Whole body</tissue>
    </source>
</reference>
<feature type="region of interest" description="Disordered" evidence="1">
    <location>
        <begin position="95"/>
        <end position="127"/>
    </location>
</feature>
<evidence type="ECO:0000313" key="3">
    <source>
        <dbReference type="Proteomes" id="UP000729913"/>
    </source>
</evidence>
<evidence type="ECO:0000313" key="2">
    <source>
        <dbReference type="EMBL" id="KAG8035999.1"/>
    </source>
</evidence>
<keyword evidence="3" id="KW-1185">Reference proteome</keyword>
<sequence length="214" mass="24374">MQFKTFGHLENEDINTIDYERSTSVVDFERSKTPRWHKQRYFPSIAEVKSKLRASSRAAVTRGGSGSDTSGSPCGECAGPSYRVPVKPCRDVFSRGVESSTESNNEGSPSLTRRPTRNRQQSIRSTRREFIRDIDSEFSSVEDMTLLPPIGFSDRRELSEAECDRDRDWHPSLSIATTRHGGSLARLPIEAVETMFARYQQRKEQEKQELTIHV</sequence>
<organism evidence="2 3">
    <name type="scientific">Cotesia typhae</name>
    <dbReference type="NCBI Taxonomy" id="2053667"/>
    <lineage>
        <taxon>Eukaryota</taxon>
        <taxon>Metazoa</taxon>
        <taxon>Ecdysozoa</taxon>
        <taxon>Arthropoda</taxon>
        <taxon>Hexapoda</taxon>
        <taxon>Insecta</taxon>
        <taxon>Pterygota</taxon>
        <taxon>Neoptera</taxon>
        <taxon>Endopterygota</taxon>
        <taxon>Hymenoptera</taxon>
        <taxon>Apocrita</taxon>
        <taxon>Ichneumonoidea</taxon>
        <taxon>Braconidae</taxon>
        <taxon>Microgastrinae</taxon>
        <taxon>Cotesia</taxon>
    </lineage>
</organism>
<feature type="region of interest" description="Disordered" evidence="1">
    <location>
        <begin position="53"/>
        <end position="77"/>
    </location>
</feature>
<dbReference type="Proteomes" id="UP000729913">
    <property type="component" value="Unassembled WGS sequence"/>
</dbReference>
<feature type="compositionally biased region" description="Polar residues" evidence="1">
    <location>
        <begin position="97"/>
        <end position="124"/>
    </location>
</feature>
<reference evidence="2" key="2">
    <citation type="submission" date="2021-04" db="EMBL/GenBank/DDBJ databases">
        <title>Genome-wide patterns of bracovirus chromosomal integration into multiple host tissues during parasitism.</title>
        <authorList>
            <person name="Chebbi M.A.C."/>
        </authorList>
    </citation>
    <scope>NUCLEOTIDE SEQUENCE</scope>
    <source>
        <tissue evidence="2">Whole body</tissue>
    </source>
</reference>
<dbReference type="AlphaFoldDB" id="A0A8J5R2P8"/>
<evidence type="ECO:0000256" key="1">
    <source>
        <dbReference type="SAM" id="MobiDB-lite"/>
    </source>
</evidence>
<accession>A0A8J5R2P8</accession>
<comment type="caution">
    <text evidence="2">The sequence shown here is derived from an EMBL/GenBank/DDBJ whole genome shotgun (WGS) entry which is preliminary data.</text>
</comment>
<proteinExistence type="predicted"/>
<gene>
    <name evidence="2" type="ORF">G9C98_004528</name>
</gene>
<name>A0A8J5R2P8_9HYME</name>
<dbReference type="EMBL" id="JAAOIC020000050">
    <property type="protein sequence ID" value="KAG8035999.1"/>
    <property type="molecule type" value="Genomic_DNA"/>
</dbReference>
<protein>
    <submittedName>
        <fullName evidence="2">Uncharacterized protein</fullName>
    </submittedName>
</protein>